<dbReference type="PROSITE" id="PS50887">
    <property type="entry name" value="GGDEF"/>
    <property type="match status" value="1"/>
</dbReference>
<feature type="domain" description="EAL" evidence="3">
    <location>
        <begin position="328"/>
        <end position="582"/>
    </location>
</feature>
<dbReference type="SMART" id="SM00448">
    <property type="entry name" value="REC"/>
    <property type="match status" value="1"/>
</dbReference>
<feature type="modified residue" description="4-aspartylphosphate" evidence="1">
    <location>
        <position position="55"/>
    </location>
</feature>
<dbReference type="eggNOG" id="COG5001">
    <property type="taxonomic scope" value="Bacteria"/>
</dbReference>
<dbReference type="PANTHER" id="PTHR44757">
    <property type="entry name" value="DIGUANYLATE CYCLASE DGCP"/>
    <property type="match status" value="1"/>
</dbReference>
<dbReference type="PROSITE" id="PS50110">
    <property type="entry name" value="RESPONSE_REGULATORY"/>
    <property type="match status" value="1"/>
</dbReference>
<dbReference type="InterPro" id="IPR001633">
    <property type="entry name" value="EAL_dom"/>
</dbReference>
<dbReference type="Proteomes" id="UP000017842">
    <property type="component" value="Unassembled WGS sequence"/>
</dbReference>
<evidence type="ECO:0000256" key="1">
    <source>
        <dbReference type="PROSITE-ProRule" id="PRU00169"/>
    </source>
</evidence>
<dbReference type="CDD" id="cd00156">
    <property type="entry name" value="REC"/>
    <property type="match status" value="1"/>
</dbReference>
<dbReference type="Pfam" id="PF00990">
    <property type="entry name" value="GGDEF"/>
    <property type="match status" value="1"/>
</dbReference>
<name>V5C186_9GAMM</name>
<dbReference type="InterPro" id="IPR035919">
    <property type="entry name" value="EAL_sf"/>
</dbReference>
<dbReference type="AlphaFoldDB" id="V5C186"/>
<feature type="domain" description="GGDEF" evidence="4">
    <location>
        <begin position="174"/>
        <end position="319"/>
    </location>
</feature>
<accession>V5C186</accession>
<dbReference type="Pfam" id="PF00072">
    <property type="entry name" value="Response_reg"/>
    <property type="match status" value="1"/>
</dbReference>
<dbReference type="SMART" id="SM00052">
    <property type="entry name" value="EAL"/>
    <property type="match status" value="1"/>
</dbReference>
<evidence type="ECO:0000313" key="6">
    <source>
        <dbReference type="Proteomes" id="UP000017842"/>
    </source>
</evidence>
<dbReference type="GO" id="GO:0000160">
    <property type="term" value="P:phosphorelay signal transduction system"/>
    <property type="evidence" value="ECO:0007669"/>
    <property type="project" value="InterPro"/>
</dbReference>
<dbReference type="RefSeq" id="WP_023494737.1">
    <property type="nucleotide sequence ID" value="NZ_AYLO01000063.1"/>
</dbReference>
<dbReference type="Pfam" id="PF00563">
    <property type="entry name" value="EAL"/>
    <property type="match status" value="1"/>
</dbReference>
<dbReference type="InterPro" id="IPR052155">
    <property type="entry name" value="Biofilm_reg_signaling"/>
</dbReference>
<reference evidence="5 6" key="1">
    <citation type="journal article" date="2013" name="Genome Announc.">
        <title>Draft Genome Sequence of the Methanotrophic Gammaproteobacterium Methyloglobulus morosus DSM 22980 Strain KoM1.</title>
        <authorList>
            <person name="Poehlein A."/>
            <person name="Deutzmann J.S."/>
            <person name="Daniel R."/>
            <person name="Simeonova D.D."/>
        </authorList>
    </citation>
    <scope>NUCLEOTIDE SEQUENCE [LARGE SCALE GENOMIC DNA]</scope>
    <source>
        <strain evidence="5 6">KoM1</strain>
    </source>
</reference>
<organism evidence="5 6">
    <name type="scientific">Methyloglobulus morosus KoM1</name>
    <dbReference type="NCBI Taxonomy" id="1116472"/>
    <lineage>
        <taxon>Bacteria</taxon>
        <taxon>Pseudomonadati</taxon>
        <taxon>Pseudomonadota</taxon>
        <taxon>Gammaproteobacteria</taxon>
        <taxon>Methylococcales</taxon>
        <taxon>Methylococcaceae</taxon>
        <taxon>Methyloglobulus</taxon>
    </lineage>
</organism>
<dbReference type="SUPFAM" id="SSF141868">
    <property type="entry name" value="EAL domain-like"/>
    <property type="match status" value="1"/>
</dbReference>
<proteinExistence type="predicted"/>
<feature type="domain" description="Response regulatory" evidence="2">
    <location>
        <begin position="6"/>
        <end position="123"/>
    </location>
</feature>
<protein>
    <submittedName>
        <fullName evidence="5">Response regulator receiver modulated diguanylate cyclase/phosphodiesterase</fullName>
    </submittedName>
</protein>
<dbReference type="PROSITE" id="PS50883">
    <property type="entry name" value="EAL"/>
    <property type="match status" value="1"/>
</dbReference>
<dbReference type="STRING" id="1116472.MGMO_65c00030"/>
<evidence type="ECO:0000259" key="2">
    <source>
        <dbReference type="PROSITE" id="PS50110"/>
    </source>
</evidence>
<dbReference type="NCBIfam" id="TIGR00254">
    <property type="entry name" value="GGDEF"/>
    <property type="match status" value="1"/>
</dbReference>
<dbReference type="SUPFAM" id="SSF52172">
    <property type="entry name" value="CheY-like"/>
    <property type="match status" value="1"/>
</dbReference>
<dbReference type="InterPro" id="IPR043128">
    <property type="entry name" value="Rev_trsase/Diguanyl_cyclase"/>
</dbReference>
<evidence type="ECO:0000313" key="5">
    <source>
        <dbReference type="EMBL" id="ESS72232.1"/>
    </source>
</evidence>
<evidence type="ECO:0000259" key="3">
    <source>
        <dbReference type="PROSITE" id="PS50883"/>
    </source>
</evidence>
<dbReference type="CDD" id="cd01949">
    <property type="entry name" value="GGDEF"/>
    <property type="match status" value="1"/>
</dbReference>
<dbReference type="SMART" id="SM00267">
    <property type="entry name" value="GGDEF"/>
    <property type="match status" value="1"/>
</dbReference>
<evidence type="ECO:0000259" key="4">
    <source>
        <dbReference type="PROSITE" id="PS50887"/>
    </source>
</evidence>
<dbReference type="PANTHER" id="PTHR44757:SF2">
    <property type="entry name" value="BIOFILM ARCHITECTURE MAINTENANCE PROTEIN MBAA"/>
    <property type="match status" value="1"/>
</dbReference>
<comment type="caution">
    <text evidence="5">The sequence shown here is derived from an EMBL/GenBank/DDBJ whole genome shotgun (WGS) entry which is preliminary data.</text>
</comment>
<dbReference type="InterPro" id="IPR029787">
    <property type="entry name" value="Nucleotide_cyclase"/>
</dbReference>
<dbReference type="InterPro" id="IPR001789">
    <property type="entry name" value="Sig_transdc_resp-reg_receiver"/>
</dbReference>
<gene>
    <name evidence="5" type="ORF">MGMO_65c00030</name>
</gene>
<dbReference type="InterPro" id="IPR000160">
    <property type="entry name" value="GGDEF_dom"/>
</dbReference>
<dbReference type="OrthoDB" id="9804951at2"/>
<keyword evidence="6" id="KW-1185">Reference proteome</keyword>
<dbReference type="CDD" id="cd01948">
    <property type="entry name" value="EAL"/>
    <property type="match status" value="1"/>
</dbReference>
<dbReference type="Gene3D" id="3.30.70.270">
    <property type="match status" value="1"/>
</dbReference>
<dbReference type="EMBL" id="AYLO01000063">
    <property type="protein sequence ID" value="ESS72232.1"/>
    <property type="molecule type" value="Genomic_DNA"/>
</dbReference>
<dbReference type="InterPro" id="IPR011006">
    <property type="entry name" value="CheY-like_superfamily"/>
</dbReference>
<keyword evidence="1" id="KW-0597">Phosphoprotein</keyword>
<sequence>MQSRTNVLIISADPDLRSQVSEAITSAGLQTSEAASAELGLGLFTKNGVDAVILDGVLPGGMDGFVACAAIRTLPGAENMPLLVIIESEDVELIGRAFEAGATDFMAKTANIPVLVCRVRHLLCASQHMAGRLLESERRLQHLANYDGLTDLPNRQFFREYLQHMVTLGRRQKLKLAVLFMDLDGFKRLNDTLGPQLGDQVLKAVGERLQMGLRGSDILARTDTSQDDSSLARLGGDEFTVLLSAIARSGDAATVAERMLANVAQPFTIGGHELYTTTSIGIAIFPDDGDSEDDLLKNAGVAMHYAKRKGGNQYQYFSPDMTAIALRRHNLERHLRKAVGRGELAMHYQPLFDIALGQYSGMEALMRWDNPELGEVRPEEFIPLAEDTGLIVSIGEWSLRQSCRQAATWVSQGMTLARLAVNVSAMQVLHKGFAQLVSSILAETGLDPRLLELELTESAIISDEGTVLAVLLSLKQMGVQLAIDDFGIGYSSLGRLKRFPIDRLKIDKSFVGDIGQDSGNGGIANAVIALAEGMGMKVTAEGVETDGQLDYLKNRRCHEVQGFLLSRPLTALQIEAFFRQWA</sequence>
<dbReference type="Gene3D" id="3.20.20.450">
    <property type="entry name" value="EAL domain"/>
    <property type="match status" value="1"/>
</dbReference>
<dbReference type="SUPFAM" id="SSF55073">
    <property type="entry name" value="Nucleotide cyclase"/>
    <property type="match status" value="1"/>
</dbReference>
<dbReference type="Gene3D" id="3.40.50.2300">
    <property type="match status" value="1"/>
</dbReference>